<dbReference type="PANTHER" id="PTHR12790">
    <property type="entry name" value="TRANSCRIPTION INITIATION FACTOR IA RRN3"/>
    <property type="match status" value="1"/>
</dbReference>
<name>A0A9W2ZM90_BIOGL</name>
<evidence type="ECO:0000256" key="1">
    <source>
        <dbReference type="ARBA" id="ARBA00010098"/>
    </source>
</evidence>
<dbReference type="GeneID" id="106057605"/>
<protein>
    <submittedName>
        <fullName evidence="4 5">RNA polymerase I-specific transcription initiation factor RRN3-like</fullName>
    </submittedName>
</protein>
<evidence type="ECO:0000313" key="4">
    <source>
        <dbReference type="RefSeq" id="XP_055876032.1"/>
    </source>
</evidence>
<dbReference type="AlphaFoldDB" id="A0A9W2ZM90"/>
<accession>A0A9W2ZM90</accession>
<evidence type="ECO:0000256" key="2">
    <source>
        <dbReference type="SAM" id="MobiDB-lite"/>
    </source>
</evidence>
<keyword evidence="3" id="KW-1185">Reference proteome</keyword>
<dbReference type="Proteomes" id="UP001165740">
    <property type="component" value="Chromosome 2"/>
</dbReference>
<proteinExistence type="inferred from homology"/>
<dbReference type="GO" id="GO:0001181">
    <property type="term" value="F:RNA polymerase I general transcription initiation factor activity"/>
    <property type="evidence" value="ECO:0007669"/>
    <property type="project" value="InterPro"/>
</dbReference>
<dbReference type="GO" id="GO:0005634">
    <property type="term" value="C:nucleus"/>
    <property type="evidence" value="ECO:0007669"/>
    <property type="project" value="TreeGrafter"/>
</dbReference>
<dbReference type="RefSeq" id="XP_055876033.1">
    <property type="nucleotide sequence ID" value="XM_056020058.1"/>
</dbReference>
<dbReference type="GO" id="GO:0006361">
    <property type="term" value="P:transcription initiation at RNA polymerase I promoter"/>
    <property type="evidence" value="ECO:0007669"/>
    <property type="project" value="InterPro"/>
</dbReference>
<dbReference type="GO" id="GO:0001042">
    <property type="term" value="F:RNA polymerase I core binding"/>
    <property type="evidence" value="ECO:0007669"/>
    <property type="project" value="TreeGrafter"/>
</dbReference>
<evidence type="ECO:0000313" key="5">
    <source>
        <dbReference type="RefSeq" id="XP_055876033.1"/>
    </source>
</evidence>
<dbReference type="OrthoDB" id="26970at2759"/>
<organism evidence="3 5">
    <name type="scientific">Biomphalaria glabrata</name>
    <name type="common">Bloodfluke planorb</name>
    <name type="synonym">Freshwater snail</name>
    <dbReference type="NCBI Taxonomy" id="6526"/>
    <lineage>
        <taxon>Eukaryota</taxon>
        <taxon>Metazoa</taxon>
        <taxon>Spiralia</taxon>
        <taxon>Lophotrochozoa</taxon>
        <taxon>Mollusca</taxon>
        <taxon>Gastropoda</taxon>
        <taxon>Heterobranchia</taxon>
        <taxon>Euthyneura</taxon>
        <taxon>Panpulmonata</taxon>
        <taxon>Hygrophila</taxon>
        <taxon>Lymnaeoidea</taxon>
        <taxon>Planorbidae</taxon>
        <taxon>Biomphalaria</taxon>
    </lineage>
</organism>
<comment type="similarity">
    <text evidence="1">Belongs to the RRN3 family.</text>
</comment>
<dbReference type="OMA" id="VCSPAIV"/>
<reference evidence="4 5" key="1">
    <citation type="submission" date="2025-04" db="UniProtKB">
        <authorList>
            <consortium name="RefSeq"/>
        </authorList>
    </citation>
    <scope>IDENTIFICATION</scope>
</reference>
<dbReference type="RefSeq" id="XP_055876032.1">
    <property type="nucleotide sequence ID" value="XM_056020057.1"/>
</dbReference>
<sequence length="590" mass="67387">MEATTEVDFYTDMQVVLQMAKDDGKTFNAYDILLQKLCNKEEKADVVIKLLGDLEQHVTLLTQDYQSLVYLIMGMDWLDRGPELITAYKAFILNLVSAQTFYLKPLVRKLVKSFVPDLTVLSVPESENYESIRQKLANDLMHIHSLLNSLSQLVPVTQLLLGPILEEYFPYINKGVLFFEYYTRGLLTVSQYMPALRLQILELLIKNMLKLDVRSSRLDINTALCLSDTLKEEVEDTQFDVDIDSASGANDKVAPGISKEAKETQFNTALPLAGSLDAMMSLCLDYIRDTCFTSGKLDWNATKKLYRELLSIFDKYIFLTHASCHVQFLLFHVCSLKEALADGFIDYLWKKITDPTNQSIYRQTAACYIGSFLTRAKYVSINTAKEVMELMLKWIHKYIDQTGEGVLHADIAHHGTFYSVCQSAFYIFCFKHNDFMQLKKGFKWAESLNFQRVITCKLNPLRVCVPIIVKTFASATRLHQLAFCDTIIERNNRYFLPVAACTNSIEVTAFKQLDSYFPFDPYLLPRSSSHISPLYHEFQGSLPDEEEDIDEDVDDFLPDEEEEPKPMSSSMPKGTSDFLAYGISPGFQHG</sequence>
<evidence type="ECO:0000313" key="3">
    <source>
        <dbReference type="Proteomes" id="UP001165740"/>
    </source>
</evidence>
<gene>
    <name evidence="4 5" type="primary">LOC106057605</name>
</gene>
<feature type="compositionally biased region" description="Acidic residues" evidence="2">
    <location>
        <begin position="543"/>
        <end position="563"/>
    </location>
</feature>
<feature type="region of interest" description="Disordered" evidence="2">
    <location>
        <begin position="543"/>
        <end position="575"/>
    </location>
</feature>
<dbReference type="Pfam" id="PF05327">
    <property type="entry name" value="RRN3"/>
    <property type="match status" value="1"/>
</dbReference>
<dbReference type="PANTHER" id="PTHR12790:SF0">
    <property type="entry name" value="RNA POLYMERASE I-SPECIFIC TRANSCRIPTION INITIATION FACTOR RRN3-RELATED"/>
    <property type="match status" value="1"/>
</dbReference>
<dbReference type="InterPro" id="IPR007991">
    <property type="entry name" value="RNA_pol_I_trans_ini_fac_RRN3"/>
</dbReference>